<gene>
    <name evidence="1" type="ORF">SAMN02745221_01504</name>
</gene>
<protein>
    <submittedName>
        <fullName evidence="1">Cell fate regulator YlbF, YheA/YmcA/DUF963 family (Controls sporulation, competence, biofilm development)</fullName>
    </submittedName>
</protein>
<sequence>MSSENIIKMAFELGSSIAHSEEINALKKAQEKLVADEEAYNLIMRYQDTRMRLEQKKKSGLILPQQEENHLAILEQQLNSNPLVQELLLAQERFDNLMQAVYFAMNQAIAGGCAGGCSSCGGGCSE</sequence>
<dbReference type="Pfam" id="PF06133">
    <property type="entry name" value="Com_YlbF"/>
    <property type="match status" value="1"/>
</dbReference>
<accession>A0A1M5PLA2</accession>
<dbReference type="InterPro" id="IPR010368">
    <property type="entry name" value="Com_YlbF"/>
</dbReference>
<name>A0A1M5PLA2_9FIRM</name>
<dbReference type="STRING" id="1123382.SAMN02745221_01504"/>
<keyword evidence="2" id="KW-1185">Reference proteome</keyword>
<dbReference type="Proteomes" id="UP000242329">
    <property type="component" value="Unassembled WGS sequence"/>
</dbReference>
<proteinExistence type="predicted"/>
<dbReference type="RefSeq" id="WP_073092290.1">
    <property type="nucleotide sequence ID" value="NZ_FQWY01000024.1"/>
</dbReference>
<dbReference type="InterPro" id="IPR023378">
    <property type="entry name" value="YheA/YmcA-like_dom_sf"/>
</dbReference>
<evidence type="ECO:0000313" key="2">
    <source>
        <dbReference type="Proteomes" id="UP000242329"/>
    </source>
</evidence>
<dbReference type="Gene3D" id="1.20.1500.10">
    <property type="entry name" value="YheA/YmcA-like"/>
    <property type="match status" value="1"/>
</dbReference>
<reference evidence="2" key="1">
    <citation type="submission" date="2016-11" db="EMBL/GenBank/DDBJ databases">
        <authorList>
            <person name="Varghese N."/>
            <person name="Submissions S."/>
        </authorList>
    </citation>
    <scope>NUCLEOTIDE SEQUENCE [LARGE SCALE GENOMIC DNA]</scope>
    <source>
        <strain evidence="2">DSM 11003</strain>
    </source>
</reference>
<dbReference type="EMBL" id="FQWY01000024">
    <property type="protein sequence ID" value="SHH02558.1"/>
    <property type="molecule type" value="Genomic_DNA"/>
</dbReference>
<organism evidence="1 2">
    <name type="scientific">Thermosyntropha lipolytica DSM 11003</name>
    <dbReference type="NCBI Taxonomy" id="1123382"/>
    <lineage>
        <taxon>Bacteria</taxon>
        <taxon>Bacillati</taxon>
        <taxon>Bacillota</taxon>
        <taxon>Clostridia</taxon>
        <taxon>Eubacteriales</taxon>
        <taxon>Syntrophomonadaceae</taxon>
        <taxon>Thermosyntropha</taxon>
    </lineage>
</organism>
<dbReference type="AlphaFoldDB" id="A0A1M5PLA2"/>
<evidence type="ECO:0000313" key="1">
    <source>
        <dbReference type="EMBL" id="SHH02558.1"/>
    </source>
</evidence>
<dbReference type="OrthoDB" id="2083096at2"/>
<dbReference type="SUPFAM" id="SSF158622">
    <property type="entry name" value="YheA/YmcA-like"/>
    <property type="match status" value="1"/>
</dbReference>